<evidence type="ECO:0000313" key="2">
    <source>
        <dbReference type="Proteomes" id="UP001234202"/>
    </source>
</evidence>
<evidence type="ECO:0000313" key="1">
    <source>
        <dbReference type="EMBL" id="KAJ9118884.1"/>
    </source>
</evidence>
<protein>
    <submittedName>
        <fullName evidence="1">Uncharacterized protein</fullName>
    </submittedName>
</protein>
<accession>A0ACC2X4D6</accession>
<keyword evidence="2" id="KW-1185">Reference proteome</keyword>
<dbReference type="Proteomes" id="UP001234202">
    <property type="component" value="Unassembled WGS sequence"/>
</dbReference>
<name>A0ACC2X4D6_9TREE</name>
<proteinExistence type="predicted"/>
<organism evidence="1 2">
    <name type="scientific">Naganishia onofrii</name>
    <dbReference type="NCBI Taxonomy" id="1851511"/>
    <lineage>
        <taxon>Eukaryota</taxon>
        <taxon>Fungi</taxon>
        <taxon>Dikarya</taxon>
        <taxon>Basidiomycota</taxon>
        <taxon>Agaricomycotina</taxon>
        <taxon>Tremellomycetes</taxon>
        <taxon>Filobasidiales</taxon>
        <taxon>Filobasidiaceae</taxon>
        <taxon>Naganishia</taxon>
    </lineage>
</organism>
<sequence>MKRLIELIALVHLVTSSHGQLRAANVATLDLAILSAERRCLSLATGQSYPPEFIDEATYIPPQAFFDELRDGLNNSIFPGFCKLKLSITTNPETERPASAELWLPDEWDWNGRLLATGMSGFVFDEDLEAVGENPEKDDEILDYSWRALHSTTVQVKSLVDKYYELNWTKSYFSGCGSGGRQGIKAMATFPEDYDVQLLNKLSTPLLDAEQKYISSPLMPGAGYWLDDPSYEILLSGWHWPIEYYLQFVSKTGWYEESTAMPNGTVAEIDRNFNPAEIDTHIPDLTAFFKRGGKVIQYAGWYDDEVAPGNSIKWYQDVFEYTRANSDLNIDEHFRLFMVPAMKDCCMSFAPTRGSGAWMFGGYDQRSKVFLSDYWHGTVPLRGPHRKRGQYLLRNYDKGQKGPVDAQAALVEWVESGVPVDYLIATKYEASKDQLSVRADYTRKLCPAATRIHMPRLNAVEPSLAALWLHLK</sequence>
<comment type="caution">
    <text evidence="1">The sequence shown here is derived from an EMBL/GenBank/DDBJ whole genome shotgun (WGS) entry which is preliminary data.</text>
</comment>
<dbReference type="EMBL" id="JASBWV010000027">
    <property type="protein sequence ID" value="KAJ9118884.1"/>
    <property type="molecule type" value="Genomic_DNA"/>
</dbReference>
<reference evidence="1" key="1">
    <citation type="submission" date="2023-04" db="EMBL/GenBank/DDBJ databases">
        <title>Draft Genome sequencing of Naganishia species isolated from polar environments using Oxford Nanopore Technology.</title>
        <authorList>
            <person name="Leo P."/>
            <person name="Venkateswaran K."/>
        </authorList>
    </citation>
    <scope>NUCLEOTIDE SEQUENCE</scope>
    <source>
        <strain evidence="1">DBVPG 5303</strain>
    </source>
</reference>
<gene>
    <name evidence="1" type="ORF">QFC24_006083</name>
</gene>